<sequence>VGRWHPPMAAGGSQVGISFQSSLIQGDHRSRPCHHILPGSREAHCVAISKE</sequence>
<proteinExistence type="predicted"/>
<dbReference type="Proteomes" id="UP001381693">
    <property type="component" value="Unassembled WGS sequence"/>
</dbReference>
<accession>A0AAN8WD83</accession>
<reference evidence="1 2" key="1">
    <citation type="submission" date="2023-11" db="EMBL/GenBank/DDBJ databases">
        <title>Halocaridina rubra genome assembly.</title>
        <authorList>
            <person name="Smith C."/>
        </authorList>
    </citation>
    <scope>NUCLEOTIDE SEQUENCE [LARGE SCALE GENOMIC DNA]</scope>
    <source>
        <strain evidence="1">EP-1</strain>
        <tissue evidence="1">Whole</tissue>
    </source>
</reference>
<comment type="caution">
    <text evidence="1">The sequence shown here is derived from an EMBL/GenBank/DDBJ whole genome shotgun (WGS) entry which is preliminary data.</text>
</comment>
<dbReference type="AlphaFoldDB" id="A0AAN8WD83"/>
<feature type="non-terminal residue" evidence="1">
    <location>
        <position position="1"/>
    </location>
</feature>
<protein>
    <submittedName>
        <fullName evidence="1">Uncharacterized protein</fullName>
    </submittedName>
</protein>
<evidence type="ECO:0000313" key="2">
    <source>
        <dbReference type="Proteomes" id="UP001381693"/>
    </source>
</evidence>
<evidence type="ECO:0000313" key="1">
    <source>
        <dbReference type="EMBL" id="KAK7053111.1"/>
    </source>
</evidence>
<gene>
    <name evidence="1" type="ORF">SK128_020110</name>
</gene>
<dbReference type="EMBL" id="JAXCGZ010021372">
    <property type="protein sequence ID" value="KAK7053111.1"/>
    <property type="molecule type" value="Genomic_DNA"/>
</dbReference>
<organism evidence="1 2">
    <name type="scientific">Halocaridina rubra</name>
    <name type="common">Hawaiian red shrimp</name>
    <dbReference type="NCBI Taxonomy" id="373956"/>
    <lineage>
        <taxon>Eukaryota</taxon>
        <taxon>Metazoa</taxon>
        <taxon>Ecdysozoa</taxon>
        <taxon>Arthropoda</taxon>
        <taxon>Crustacea</taxon>
        <taxon>Multicrustacea</taxon>
        <taxon>Malacostraca</taxon>
        <taxon>Eumalacostraca</taxon>
        <taxon>Eucarida</taxon>
        <taxon>Decapoda</taxon>
        <taxon>Pleocyemata</taxon>
        <taxon>Caridea</taxon>
        <taxon>Atyoidea</taxon>
        <taxon>Atyidae</taxon>
        <taxon>Halocaridina</taxon>
    </lineage>
</organism>
<name>A0AAN8WD83_HALRR</name>
<keyword evidence="2" id="KW-1185">Reference proteome</keyword>